<dbReference type="GO" id="GO:0045087">
    <property type="term" value="P:innate immune response"/>
    <property type="evidence" value="ECO:0007669"/>
    <property type="project" value="InterPro"/>
</dbReference>
<evidence type="ECO:0000256" key="3">
    <source>
        <dbReference type="SAM" id="MobiDB-lite"/>
    </source>
</evidence>
<feature type="compositionally biased region" description="Acidic residues" evidence="3">
    <location>
        <begin position="43"/>
        <end position="55"/>
    </location>
</feature>
<keyword evidence="5" id="KW-1185">Reference proteome</keyword>
<dbReference type="EMBL" id="CP097507">
    <property type="protein sequence ID" value="URE04633.1"/>
    <property type="molecule type" value="Genomic_DNA"/>
</dbReference>
<dbReference type="PROSITE" id="PS51257">
    <property type="entry name" value="PROKAR_LIPOPROTEIN"/>
    <property type="match status" value="1"/>
</dbReference>
<feature type="region of interest" description="Disordered" evidence="3">
    <location>
        <begin position="41"/>
        <end position="62"/>
    </location>
</feature>
<dbReference type="Pfam" id="PF17232">
    <property type="entry name" value="Pep1_7"/>
    <property type="match status" value="1"/>
</dbReference>
<evidence type="ECO:0000313" key="5">
    <source>
        <dbReference type="Proteomes" id="UP001055439"/>
    </source>
</evidence>
<dbReference type="InterPro" id="IPR035176">
    <property type="entry name" value="PEP"/>
</dbReference>
<gene>
    <name evidence="4" type="ORF">MUK42_19587</name>
</gene>
<comment type="similarity">
    <text evidence="1">Belongs to the brassicaceae elicitor peptide family.</text>
</comment>
<evidence type="ECO:0000313" key="4">
    <source>
        <dbReference type="EMBL" id="URE04633.1"/>
    </source>
</evidence>
<dbReference type="Proteomes" id="UP001055439">
    <property type="component" value="Chromosome 5"/>
</dbReference>
<proteinExistence type="inferred from homology"/>
<sequence>MLKEMEESSCSEVPFGFGHPCSSLLYILSACARCLGCSISSDDPQDPSTEEENGEDSSVHTVTTGSIYVRVACGNG</sequence>
<organism evidence="4 5">
    <name type="scientific">Musa troglodytarum</name>
    <name type="common">fe'i banana</name>
    <dbReference type="NCBI Taxonomy" id="320322"/>
    <lineage>
        <taxon>Eukaryota</taxon>
        <taxon>Viridiplantae</taxon>
        <taxon>Streptophyta</taxon>
        <taxon>Embryophyta</taxon>
        <taxon>Tracheophyta</taxon>
        <taxon>Spermatophyta</taxon>
        <taxon>Magnoliopsida</taxon>
        <taxon>Liliopsida</taxon>
        <taxon>Zingiberales</taxon>
        <taxon>Musaceae</taxon>
        <taxon>Musa</taxon>
    </lineage>
</organism>
<evidence type="ECO:0000256" key="1">
    <source>
        <dbReference type="ARBA" id="ARBA00011021"/>
    </source>
</evidence>
<keyword evidence="2" id="KW-0611">Plant defense</keyword>
<accession>A0A9E7G0Y3</accession>
<evidence type="ECO:0000256" key="2">
    <source>
        <dbReference type="ARBA" id="ARBA00022821"/>
    </source>
</evidence>
<dbReference type="AlphaFoldDB" id="A0A9E7G0Y3"/>
<name>A0A9E7G0Y3_9LILI</name>
<protein>
    <submittedName>
        <fullName evidence="4">Uncharacterized protein</fullName>
    </submittedName>
</protein>
<dbReference type="OrthoDB" id="10358886at2759"/>
<reference evidence="4" key="1">
    <citation type="submission" date="2022-05" db="EMBL/GenBank/DDBJ databases">
        <title>The Musa troglodytarum L. genome provides insights into the mechanism of non-climacteric behaviour and enrichment of carotenoids.</title>
        <authorList>
            <person name="Wang J."/>
        </authorList>
    </citation>
    <scope>NUCLEOTIDE SEQUENCE</scope>
    <source>
        <tissue evidence="4">Leaf</tissue>
    </source>
</reference>